<name>A0A1G8M6K9_9NOCA</name>
<dbReference type="PANTHER" id="PTHR30137:SF15">
    <property type="entry name" value="BLL6902 PROTEIN"/>
    <property type="match status" value="1"/>
</dbReference>
<reference evidence="2 3" key="1">
    <citation type="submission" date="2016-10" db="EMBL/GenBank/DDBJ databases">
        <authorList>
            <person name="de Groot N.N."/>
        </authorList>
    </citation>
    <scope>NUCLEOTIDE SEQUENCE [LARGE SCALE GENOMIC DNA]</scope>
    <source>
        <strain evidence="2 3">DSM 44892</strain>
    </source>
</reference>
<keyword evidence="2" id="KW-0503">Monooxygenase</keyword>
<feature type="domain" description="Luciferase-like" evidence="1">
    <location>
        <begin position="5"/>
        <end position="272"/>
    </location>
</feature>
<dbReference type="Gene3D" id="3.20.20.30">
    <property type="entry name" value="Luciferase-like domain"/>
    <property type="match status" value="1"/>
</dbReference>
<sequence>MRFGFISHVVGDGDSAALLRETVELAVHAEELGFDSFWVAQHHFGAQRAHCPSPLILLTAIAQHTERLRLGTAVVVGSLEDPIRLAEDAATLDALSGGRLELGLGAGADEATSRRFGSDHDRRHERFLHTVQVLGELLADNSDLVPATAGLRDRLWIGTASESGFALAAEHDLGVLTGRSSSPHGPRDEIAADRVARYRAAQEEQGRVPRVGVSRSVLCADSGDAAFAQMRPGIERWVTTSIAAGRFPEGFTARDYVGTGHSYLGTGAEVGEAIGRDLVVPDATDFLCNVQPAGPSQAAVRESLRVFADEVIPRWNAPRSVRF</sequence>
<accession>A0A1G8M6K9</accession>
<dbReference type="PANTHER" id="PTHR30137">
    <property type="entry name" value="LUCIFERASE-LIKE MONOOXYGENASE"/>
    <property type="match status" value="1"/>
</dbReference>
<dbReference type="RefSeq" id="WP_072736848.1">
    <property type="nucleotide sequence ID" value="NZ_CP048813.1"/>
</dbReference>
<dbReference type="OrthoDB" id="7903015at2"/>
<evidence type="ECO:0000259" key="1">
    <source>
        <dbReference type="Pfam" id="PF00296"/>
    </source>
</evidence>
<dbReference type="Proteomes" id="UP000183263">
    <property type="component" value="Unassembled WGS sequence"/>
</dbReference>
<keyword evidence="2" id="KW-0560">Oxidoreductase</keyword>
<dbReference type="Pfam" id="PF00296">
    <property type="entry name" value="Bac_luciferase"/>
    <property type="match status" value="1"/>
</dbReference>
<evidence type="ECO:0000313" key="3">
    <source>
        <dbReference type="Proteomes" id="UP000183263"/>
    </source>
</evidence>
<keyword evidence="3" id="KW-1185">Reference proteome</keyword>
<protein>
    <submittedName>
        <fullName evidence="2">Flavin-dependent oxidoreductase, luciferase family (Includes alkanesulfonate monooxygenase SsuD and methylene tetrahydromethanopterin reductase)</fullName>
    </submittedName>
</protein>
<dbReference type="InterPro" id="IPR036661">
    <property type="entry name" value="Luciferase-like_sf"/>
</dbReference>
<evidence type="ECO:0000313" key="2">
    <source>
        <dbReference type="EMBL" id="SDI63589.1"/>
    </source>
</evidence>
<dbReference type="EMBL" id="FNDN01000009">
    <property type="protein sequence ID" value="SDI63589.1"/>
    <property type="molecule type" value="Genomic_DNA"/>
</dbReference>
<organism evidence="2 3">
    <name type="scientific">Rhodococcus triatomae</name>
    <dbReference type="NCBI Taxonomy" id="300028"/>
    <lineage>
        <taxon>Bacteria</taxon>
        <taxon>Bacillati</taxon>
        <taxon>Actinomycetota</taxon>
        <taxon>Actinomycetes</taxon>
        <taxon>Mycobacteriales</taxon>
        <taxon>Nocardiaceae</taxon>
        <taxon>Rhodococcus</taxon>
    </lineage>
</organism>
<dbReference type="InterPro" id="IPR011251">
    <property type="entry name" value="Luciferase-like_dom"/>
</dbReference>
<gene>
    <name evidence="2" type="ORF">SAMN05444695_109124</name>
</gene>
<dbReference type="InterPro" id="IPR050766">
    <property type="entry name" value="Bact_Lucif_Oxidored"/>
</dbReference>
<dbReference type="SUPFAM" id="SSF51679">
    <property type="entry name" value="Bacterial luciferase-like"/>
    <property type="match status" value="1"/>
</dbReference>
<dbReference type="GO" id="GO:0005829">
    <property type="term" value="C:cytosol"/>
    <property type="evidence" value="ECO:0007669"/>
    <property type="project" value="TreeGrafter"/>
</dbReference>
<proteinExistence type="predicted"/>
<dbReference type="GO" id="GO:0016705">
    <property type="term" value="F:oxidoreductase activity, acting on paired donors, with incorporation or reduction of molecular oxygen"/>
    <property type="evidence" value="ECO:0007669"/>
    <property type="project" value="InterPro"/>
</dbReference>
<dbReference type="GO" id="GO:0004497">
    <property type="term" value="F:monooxygenase activity"/>
    <property type="evidence" value="ECO:0007669"/>
    <property type="project" value="UniProtKB-KW"/>
</dbReference>
<dbReference type="AlphaFoldDB" id="A0A1G8M6K9"/>